<keyword evidence="3" id="KW-0732">Signal</keyword>
<dbReference type="PROSITE" id="PS50293">
    <property type="entry name" value="TPR_REGION"/>
    <property type="match status" value="1"/>
</dbReference>
<organism evidence="5 6">
    <name type="scientific">Aquimarina hainanensis</name>
    <dbReference type="NCBI Taxonomy" id="1578017"/>
    <lineage>
        <taxon>Bacteria</taxon>
        <taxon>Pseudomonadati</taxon>
        <taxon>Bacteroidota</taxon>
        <taxon>Flavobacteriia</taxon>
        <taxon>Flavobacteriales</taxon>
        <taxon>Flavobacteriaceae</taxon>
        <taxon>Aquimarina</taxon>
    </lineage>
</organism>
<dbReference type="SUPFAM" id="SSF48452">
    <property type="entry name" value="TPR-like"/>
    <property type="match status" value="1"/>
</dbReference>
<keyword evidence="2" id="KW-0472">Membrane</keyword>
<feature type="repeat" description="TPR" evidence="1">
    <location>
        <begin position="55"/>
        <end position="88"/>
    </location>
</feature>
<dbReference type="SMART" id="SM00287">
    <property type="entry name" value="SH3b"/>
    <property type="match status" value="1"/>
</dbReference>
<dbReference type="InterPro" id="IPR003646">
    <property type="entry name" value="SH3-like_bac-type"/>
</dbReference>
<protein>
    <submittedName>
        <fullName evidence="5">SH3 domain-containing protein</fullName>
    </submittedName>
</protein>
<evidence type="ECO:0000313" key="5">
    <source>
        <dbReference type="EMBL" id="MFD2590404.1"/>
    </source>
</evidence>
<dbReference type="Pfam" id="PF08239">
    <property type="entry name" value="SH3_3"/>
    <property type="match status" value="1"/>
</dbReference>
<evidence type="ECO:0000256" key="2">
    <source>
        <dbReference type="SAM" id="Phobius"/>
    </source>
</evidence>
<comment type="caution">
    <text evidence="5">The sequence shown here is derived from an EMBL/GenBank/DDBJ whole genome shotgun (WGS) entry which is preliminary data.</text>
</comment>
<proteinExistence type="predicted"/>
<keyword evidence="2" id="KW-1133">Transmembrane helix</keyword>
<dbReference type="Pfam" id="PF00515">
    <property type="entry name" value="TPR_1"/>
    <property type="match status" value="1"/>
</dbReference>
<reference evidence="6" key="1">
    <citation type="journal article" date="2019" name="Int. J. Syst. Evol. Microbiol.">
        <title>The Global Catalogue of Microorganisms (GCM) 10K type strain sequencing project: providing services to taxonomists for standard genome sequencing and annotation.</title>
        <authorList>
            <consortium name="The Broad Institute Genomics Platform"/>
            <consortium name="The Broad Institute Genome Sequencing Center for Infectious Disease"/>
            <person name="Wu L."/>
            <person name="Ma J."/>
        </authorList>
    </citation>
    <scope>NUCLEOTIDE SEQUENCE [LARGE SCALE GENOMIC DNA]</scope>
    <source>
        <strain evidence="6">KCTC 42423</strain>
    </source>
</reference>
<dbReference type="PROSITE" id="PS51781">
    <property type="entry name" value="SH3B"/>
    <property type="match status" value="1"/>
</dbReference>
<dbReference type="InterPro" id="IPR019734">
    <property type="entry name" value="TPR_rpt"/>
</dbReference>
<dbReference type="Proteomes" id="UP001597459">
    <property type="component" value="Unassembled WGS sequence"/>
</dbReference>
<name>A0ABW5N644_9FLAO</name>
<feature type="transmembrane region" description="Helical" evidence="2">
    <location>
        <begin position="159"/>
        <end position="179"/>
    </location>
</feature>
<evidence type="ECO:0000259" key="4">
    <source>
        <dbReference type="PROSITE" id="PS51781"/>
    </source>
</evidence>
<evidence type="ECO:0000313" key="6">
    <source>
        <dbReference type="Proteomes" id="UP001597459"/>
    </source>
</evidence>
<dbReference type="InterPro" id="IPR011990">
    <property type="entry name" value="TPR-like_helical_dom_sf"/>
</dbReference>
<dbReference type="RefSeq" id="WP_176028281.1">
    <property type="nucleotide sequence ID" value="NZ_JBHSJV010000001.1"/>
</dbReference>
<dbReference type="SMART" id="SM00028">
    <property type="entry name" value="TPR"/>
    <property type="match status" value="2"/>
</dbReference>
<accession>A0ABW5N644</accession>
<gene>
    <name evidence="5" type="ORF">ACFSTE_06135</name>
</gene>
<dbReference type="Gene3D" id="1.25.40.10">
    <property type="entry name" value="Tetratricopeptide repeat domain"/>
    <property type="match status" value="1"/>
</dbReference>
<feature type="signal peptide" evidence="3">
    <location>
        <begin position="1"/>
        <end position="18"/>
    </location>
</feature>
<feature type="domain" description="SH3b" evidence="4">
    <location>
        <begin position="186"/>
        <end position="250"/>
    </location>
</feature>
<keyword evidence="6" id="KW-1185">Reference proteome</keyword>
<keyword evidence="1" id="KW-0802">TPR repeat</keyword>
<dbReference type="InterPro" id="IPR036028">
    <property type="entry name" value="SH3-like_dom_sf"/>
</dbReference>
<dbReference type="SUPFAM" id="SSF50044">
    <property type="entry name" value="SH3-domain"/>
    <property type="match status" value="1"/>
</dbReference>
<evidence type="ECO:0000256" key="1">
    <source>
        <dbReference type="PROSITE-ProRule" id="PRU00339"/>
    </source>
</evidence>
<feature type="chain" id="PRO_5047109350" evidence="3">
    <location>
        <begin position="19"/>
        <end position="250"/>
    </location>
</feature>
<dbReference type="Gene3D" id="2.30.30.40">
    <property type="entry name" value="SH3 Domains"/>
    <property type="match status" value="1"/>
</dbReference>
<dbReference type="PROSITE" id="PS50005">
    <property type="entry name" value="TPR"/>
    <property type="match status" value="1"/>
</dbReference>
<keyword evidence="2" id="KW-0812">Transmembrane</keyword>
<sequence length="250" mass="28776">MKRIIYIIVLLCSAIVTAQGQTFLEQANALYTSEKYQEAINMYMKVIDQKQEESVALYYNLANAHYKLSNIGPSIYYYEKALKLDPSDSDVLNNLAFAQKATIDKIDSMPEGVITKVIKSVTNLFTFDGWAWISVIGIILFVVLFFLYSSATIAMRKRFFFIGAWAMFFIGFWAVFMAFRQYDYVTENQFAVIFSSEAEVKSEPNLKSERVFELHEGTKVKVLETVNDWKKIRLTDGKIGWMPADNLKEL</sequence>
<dbReference type="EMBL" id="JBHULX010000004">
    <property type="protein sequence ID" value="MFD2590404.1"/>
    <property type="molecule type" value="Genomic_DNA"/>
</dbReference>
<evidence type="ECO:0000256" key="3">
    <source>
        <dbReference type="SAM" id="SignalP"/>
    </source>
</evidence>
<feature type="transmembrane region" description="Helical" evidence="2">
    <location>
        <begin position="129"/>
        <end position="147"/>
    </location>
</feature>